<dbReference type="EC" id="3.1.26.4" evidence="6 14"/>
<dbReference type="CDD" id="cd14796">
    <property type="entry name" value="RNAse_HIII_N"/>
    <property type="match status" value="1"/>
</dbReference>
<proteinExistence type="inferred from homology"/>
<dbReference type="PIRSF" id="PIRSF037748">
    <property type="entry name" value="RnhC"/>
    <property type="match status" value="1"/>
</dbReference>
<dbReference type="EMBL" id="AGEG01000014">
    <property type="protein sequence ID" value="EHR36558.1"/>
    <property type="molecule type" value="Genomic_DNA"/>
</dbReference>
<dbReference type="NCBIfam" id="TIGR00716">
    <property type="entry name" value="rnhC"/>
    <property type="match status" value="1"/>
</dbReference>
<dbReference type="InterPro" id="IPR024568">
    <property type="entry name" value="RNase_HIII_N"/>
</dbReference>
<dbReference type="PATRIC" id="fig|883113.3.peg.1226"/>
<keyword evidence="11 14" id="KW-0255">Endonuclease</keyword>
<dbReference type="GO" id="GO:0005737">
    <property type="term" value="C:cytoplasm"/>
    <property type="evidence" value="ECO:0007669"/>
    <property type="project" value="UniProtKB-SubCell"/>
</dbReference>
<dbReference type="HAMAP" id="MF_00053">
    <property type="entry name" value="RNase_HIII"/>
    <property type="match status" value="1"/>
</dbReference>
<sequence length="310" mass="34853">MHSITLKLDQATIQKMANHYQKYLQPLIPHSQLRVKINQTTITAYHTGKVLFQGPQAESEAKLWQDQSDVQPRLHQAASSLPSEIAQWTLIGSDEVGNGSYFGPLTVCAVYLDKDQQKAVRKLGVQDSKKLSDQQIHQIAQQLIQTVPYHLTIVNPHKYNQLTQSYHANAIKVKLHDFTLQKLRAKLSKQEKDDLQGILIDQFTPKKNYYQLLGETMPDYQPITYFAQKAESIHLAVACASIIARDAFVQGLIKLGADYQVRLPSGANPPVDQFAARLVAEHGQEVLNQTAKLHFANTQKALKIAQELAK</sequence>
<evidence type="ECO:0000256" key="7">
    <source>
        <dbReference type="ARBA" id="ARBA00021407"/>
    </source>
</evidence>
<dbReference type="GO" id="GO:0004523">
    <property type="term" value="F:RNA-DNA hybrid ribonuclease activity"/>
    <property type="evidence" value="ECO:0007669"/>
    <property type="project" value="UniProtKB-UniRule"/>
</dbReference>
<reference evidence="17 18" key="1">
    <citation type="submission" date="2012-01" db="EMBL/GenBank/DDBJ databases">
        <title>The Genome Sequence of Facklamia languida CCUG 37842.</title>
        <authorList>
            <consortium name="The Broad Institute Genome Sequencing Platform"/>
            <person name="Earl A."/>
            <person name="Ward D."/>
            <person name="Feldgarden M."/>
            <person name="Gevers D."/>
            <person name="Huys G."/>
            <person name="Young S.K."/>
            <person name="Zeng Q."/>
            <person name="Gargeya S."/>
            <person name="Fitzgerald M."/>
            <person name="Haas B."/>
            <person name="Abouelleil A."/>
            <person name="Alvarado L."/>
            <person name="Arachchi H.M."/>
            <person name="Berlin A."/>
            <person name="Chapman S.B."/>
            <person name="Gearin G."/>
            <person name="Goldberg J."/>
            <person name="Griggs A."/>
            <person name="Gujja S."/>
            <person name="Hansen M."/>
            <person name="Heiman D."/>
            <person name="Howarth C."/>
            <person name="Larimer J."/>
            <person name="Lui A."/>
            <person name="MacDonald P.J.P."/>
            <person name="McCowen C."/>
            <person name="Montmayeur A."/>
            <person name="Murphy C."/>
            <person name="Neiman D."/>
            <person name="Pearson M."/>
            <person name="Priest M."/>
            <person name="Roberts A."/>
            <person name="Saif S."/>
            <person name="Shea T."/>
            <person name="Sisk P."/>
            <person name="Stolte C."/>
            <person name="Sykes S."/>
            <person name="Wortman J."/>
            <person name="Nusbaum C."/>
            <person name="Birren B."/>
        </authorList>
    </citation>
    <scope>NUCLEOTIDE SEQUENCE [LARGE SCALE GENOMIC DNA]</scope>
    <source>
        <strain evidence="17 18">CCUG 37842</strain>
    </source>
</reference>
<evidence type="ECO:0000256" key="9">
    <source>
        <dbReference type="ARBA" id="ARBA00022722"/>
    </source>
</evidence>
<dbReference type="GO" id="GO:0000287">
    <property type="term" value="F:magnesium ion binding"/>
    <property type="evidence" value="ECO:0007669"/>
    <property type="project" value="UniProtKB-UniRule"/>
</dbReference>
<organism evidence="17 18">
    <name type="scientific">Facklamia languida CCUG 37842</name>
    <dbReference type="NCBI Taxonomy" id="883113"/>
    <lineage>
        <taxon>Bacteria</taxon>
        <taxon>Bacillati</taxon>
        <taxon>Bacillota</taxon>
        <taxon>Bacilli</taxon>
        <taxon>Lactobacillales</taxon>
        <taxon>Aerococcaceae</taxon>
        <taxon>Facklamia</taxon>
    </lineage>
</organism>
<evidence type="ECO:0000256" key="15">
    <source>
        <dbReference type="PROSITE-ProRule" id="PRU01319"/>
    </source>
</evidence>
<comment type="function">
    <text evidence="3 14">Endonuclease that specifically degrades the RNA of RNA-DNA hybrids.</text>
</comment>
<dbReference type="PANTHER" id="PTHR10954">
    <property type="entry name" value="RIBONUCLEASE H2 SUBUNIT A"/>
    <property type="match status" value="1"/>
</dbReference>
<comment type="cofactor">
    <cofactor evidence="2">
        <name>Mg(2+)</name>
        <dbReference type="ChEBI" id="CHEBI:18420"/>
    </cofactor>
</comment>
<dbReference type="Gene3D" id="3.30.420.10">
    <property type="entry name" value="Ribonuclease H-like superfamily/Ribonuclease H"/>
    <property type="match status" value="1"/>
</dbReference>
<dbReference type="InterPro" id="IPR036397">
    <property type="entry name" value="RNaseH_sf"/>
</dbReference>
<accession>H3NK41</accession>
<evidence type="ECO:0000256" key="11">
    <source>
        <dbReference type="ARBA" id="ARBA00022759"/>
    </source>
</evidence>
<dbReference type="InterPro" id="IPR004641">
    <property type="entry name" value="RNase_HIII"/>
</dbReference>
<dbReference type="eggNOG" id="COG1039">
    <property type="taxonomic scope" value="Bacteria"/>
</dbReference>
<feature type="binding site" evidence="14 15">
    <location>
        <position position="201"/>
    </location>
    <ligand>
        <name>a divalent metal cation</name>
        <dbReference type="ChEBI" id="CHEBI:60240"/>
    </ligand>
</feature>
<name>H3NK41_9LACT</name>
<dbReference type="HOGENOM" id="CLU_059546_1_0_9"/>
<keyword evidence="10 14" id="KW-0479">Metal-binding</keyword>
<feature type="binding site" evidence="14 15">
    <location>
        <position position="95"/>
    </location>
    <ligand>
        <name>a divalent metal cation</name>
        <dbReference type="ChEBI" id="CHEBI:60240"/>
    </ligand>
</feature>
<keyword evidence="9 14" id="KW-0540">Nuclease</keyword>
<dbReference type="CDD" id="cd06590">
    <property type="entry name" value="RNase_HII_bacteria_HIII_like"/>
    <property type="match status" value="1"/>
</dbReference>
<dbReference type="Gene3D" id="3.30.310.10">
    <property type="entry name" value="TATA-Binding Protein"/>
    <property type="match status" value="1"/>
</dbReference>
<dbReference type="FunFam" id="3.30.420.10:FF:000047">
    <property type="entry name" value="Ribonuclease HIII"/>
    <property type="match status" value="1"/>
</dbReference>
<keyword evidence="18" id="KW-1185">Reference proteome</keyword>
<evidence type="ECO:0000256" key="10">
    <source>
        <dbReference type="ARBA" id="ARBA00022723"/>
    </source>
</evidence>
<keyword evidence="12 14" id="KW-0378">Hydrolase</keyword>
<evidence type="ECO:0000256" key="1">
    <source>
        <dbReference type="ARBA" id="ARBA00000077"/>
    </source>
</evidence>
<evidence type="ECO:0000256" key="3">
    <source>
        <dbReference type="ARBA" id="ARBA00004065"/>
    </source>
</evidence>
<feature type="binding site" evidence="14 15">
    <location>
        <position position="94"/>
    </location>
    <ligand>
        <name>a divalent metal cation</name>
        <dbReference type="ChEBI" id="CHEBI:60240"/>
    </ligand>
</feature>
<evidence type="ECO:0000256" key="6">
    <source>
        <dbReference type="ARBA" id="ARBA00012180"/>
    </source>
</evidence>
<dbReference type="GO" id="GO:0032299">
    <property type="term" value="C:ribonuclease H2 complex"/>
    <property type="evidence" value="ECO:0007669"/>
    <property type="project" value="TreeGrafter"/>
</dbReference>
<comment type="subcellular location">
    <subcellularLocation>
        <location evidence="4 14">Cytoplasm</location>
    </subcellularLocation>
</comment>
<dbReference type="PANTHER" id="PTHR10954:SF23">
    <property type="entry name" value="RIBONUCLEASE"/>
    <property type="match status" value="1"/>
</dbReference>
<dbReference type="STRING" id="883113.HMPREF9708_01230"/>
<dbReference type="GO" id="GO:0006298">
    <property type="term" value="P:mismatch repair"/>
    <property type="evidence" value="ECO:0007669"/>
    <property type="project" value="TreeGrafter"/>
</dbReference>
<evidence type="ECO:0000256" key="4">
    <source>
        <dbReference type="ARBA" id="ARBA00004496"/>
    </source>
</evidence>
<dbReference type="GO" id="GO:0003723">
    <property type="term" value="F:RNA binding"/>
    <property type="evidence" value="ECO:0007669"/>
    <property type="project" value="UniProtKB-UniRule"/>
</dbReference>
<dbReference type="PROSITE" id="PS51975">
    <property type="entry name" value="RNASE_H_2"/>
    <property type="match status" value="1"/>
</dbReference>
<dbReference type="InterPro" id="IPR024567">
    <property type="entry name" value="RNase_HII/HIII_dom"/>
</dbReference>
<keyword evidence="8 14" id="KW-0963">Cytoplasm</keyword>
<evidence type="ECO:0000256" key="13">
    <source>
        <dbReference type="ARBA" id="ARBA00022842"/>
    </source>
</evidence>
<evidence type="ECO:0000256" key="12">
    <source>
        <dbReference type="ARBA" id="ARBA00022801"/>
    </source>
</evidence>
<dbReference type="Pfam" id="PF01351">
    <property type="entry name" value="RNase_HII"/>
    <property type="match status" value="1"/>
</dbReference>
<comment type="cofactor">
    <cofactor evidence="14 15">
        <name>Mn(2+)</name>
        <dbReference type="ChEBI" id="CHEBI:29035"/>
    </cofactor>
    <cofactor evidence="14 15">
        <name>Mg(2+)</name>
        <dbReference type="ChEBI" id="CHEBI:18420"/>
    </cofactor>
    <text evidence="14 15">Manganese or magnesium. Binds 1 divalent metal ion per monomer in the absence of substrate. May bind a second metal ion after substrate binding.</text>
</comment>
<dbReference type="SUPFAM" id="SSF53098">
    <property type="entry name" value="Ribonuclease H-like"/>
    <property type="match status" value="1"/>
</dbReference>
<evidence type="ECO:0000256" key="14">
    <source>
        <dbReference type="HAMAP-Rule" id="MF_00053"/>
    </source>
</evidence>
<keyword evidence="13 14" id="KW-0460">Magnesium</keyword>
<evidence type="ECO:0000256" key="2">
    <source>
        <dbReference type="ARBA" id="ARBA00001946"/>
    </source>
</evidence>
<dbReference type="Pfam" id="PF11858">
    <property type="entry name" value="DUF3378"/>
    <property type="match status" value="1"/>
</dbReference>
<comment type="catalytic activity">
    <reaction evidence="1 14 15">
        <text>Endonucleolytic cleavage to 5'-phosphomonoester.</text>
        <dbReference type="EC" id="3.1.26.4"/>
    </reaction>
</comment>
<evidence type="ECO:0000256" key="8">
    <source>
        <dbReference type="ARBA" id="ARBA00022490"/>
    </source>
</evidence>
<evidence type="ECO:0000259" key="16">
    <source>
        <dbReference type="PROSITE" id="PS51975"/>
    </source>
</evidence>
<evidence type="ECO:0000313" key="17">
    <source>
        <dbReference type="EMBL" id="EHR36558.1"/>
    </source>
</evidence>
<dbReference type="GO" id="GO:0043137">
    <property type="term" value="P:DNA replication, removal of RNA primer"/>
    <property type="evidence" value="ECO:0007669"/>
    <property type="project" value="TreeGrafter"/>
</dbReference>
<dbReference type="AlphaFoldDB" id="H3NK41"/>
<dbReference type="InterPro" id="IPR012295">
    <property type="entry name" value="TBP_dom_sf"/>
</dbReference>
<comment type="similarity">
    <text evidence="5 14">Belongs to the RNase HII family. RnhC subfamily.</text>
</comment>
<dbReference type="InterPro" id="IPR012337">
    <property type="entry name" value="RNaseH-like_sf"/>
</dbReference>
<dbReference type="InterPro" id="IPR001352">
    <property type="entry name" value="RNase_HII/HIII"/>
</dbReference>
<feature type="domain" description="RNase H type-2" evidence="16">
    <location>
        <begin position="88"/>
        <end position="307"/>
    </location>
</feature>
<evidence type="ECO:0000313" key="18">
    <source>
        <dbReference type="Proteomes" id="UP000006190"/>
    </source>
</evidence>
<evidence type="ECO:0000256" key="5">
    <source>
        <dbReference type="ARBA" id="ARBA00008378"/>
    </source>
</evidence>
<protein>
    <recommendedName>
        <fullName evidence="7 14">Ribonuclease HIII</fullName>
        <shortName evidence="14">RNase HIII</shortName>
        <ecNumber evidence="6 14">3.1.26.4</ecNumber>
    </recommendedName>
</protein>
<dbReference type="OrthoDB" id="9777935at2"/>
<dbReference type="Proteomes" id="UP000006190">
    <property type="component" value="Unassembled WGS sequence"/>
</dbReference>
<gene>
    <name evidence="14" type="primary">rnhC</name>
    <name evidence="17" type="ORF">HMPREF9708_01230</name>
</gene>
<comment type="caution">
    <text evidence="17">The sequence shown here is derived from an EMBL/GenBank/DDBJ whole genome shotgun (WGS) entry which is preliminary data.</text>
</comment>